<evidence type="ECO:0000256" key="5">
    <source>
        <dbReference type="ARBA" id="ARBA00022741"/>
    </source>
</evidence>
<dbReference type="Proteomes" id="UP000241238">
    <property type="component" value="Chromosome"/>
</dbReference>
<dbReference type="EMBL" id="CP028103">
    <property type="protein sequence ID" value="AVQ30780.1"/>
    <property type="molecule type" value="Genomic_DNA"/>
</dbReference>
<name>A0ABM6U3A1_FUSVA</name>
<dbReference type="NCBIfam" id="TIGR03828">
    <property type="entry name" value="pfkB"/>
    <property type="match status" value="1"/>
</dbReference>
<evidence type="ECO:0000256" key="9">
    <source>
        <dbReference type="ARBA" id="ARBA00047745"/>
    </source>
</evidence>
<dbReference type="SUPFAM" id="SSF53613">
    <property type="entry name" value="Ribokinase-like"/>
    <property type="match status" value="1"/>
</dbReference>
<dbReference type="EC" id="2.7.1.56" evidence="2 11"/>
<dbReference type="Pfam" id="PF00294">
    <property type="entry name" value="PfkB"/>
    <property type="match status" value="1"/>
</dbReference>
<evidence type="ECO:0000259" key="12">
    <source>
        <dbReference type="Pfam" id="PF00294"/>
    </source>
</evidence>
<evidence type="ECO:0000313" key="13">
    <source>
        <dbReference type="EMBL" id="AVQ30780.1"/>
    </source>
</evidence>
<evidence type="ECO:0000256" key="8">
    <source>
        <dbReference type="ARBA" id="ARBA00032802"/>
    </source>
</evidence>
<comment type="similarity">
    <text evidence="1 11">Belongs to the carbohydrate kinase PfkB family.</text>
</comment>
<evidence type="ECO:0000313" key="14">
    <source>
        <dbReference type="Proteomes" id="UP000241238"/>
    </source>
</evidence>
<proteinExistence type="inferred from homology"/>
<evidence type="ECO:0000256" key="1">
    <source>
        <dbReference type="ARBA" id="ARBA00010688"/>
    </source>
</evidence>
<keyword evidence="7 11" id="KW-0067">ATP-binding</keyword>
<dbReference type="InterPro" id="IPR002173">
    <property type="entry name" value="Carboh/pur_kinase_PfkB_CS"/>
</dbReference>
<dbReference type="PROSITE" id="PS00584">
    <property type="entry name" value="PFKB_KINASES_2"/>
    <property type="match status" value="1"/>
</dbReference>
<organism evidence="13 14">
    <name type="scientific">Fusobacterium varium ATCC 27725</name>
    <dbReference type="NCBI Taxonomy" id="469618"/>
    <lineage>
        <taxon>Bacteria</taxon>
        <taxon>Fusobacteriati</taxon>
        <taxon>Fusobacteriota</taxon>
        <taxon>Fusobacteriia</taxon>
        <taxon>Fusobacteriales</taxon>
        <taxon>Fusobacteriaceae</taxon>
        <taxon>Fusobacterium</taxon>
    </lineage>
</organism>
<evidence type="ECO:0000256" key="6">
    <source>
        <dbReference type="ARBA" id="ARBA00022777"/>
    </source>
</evidence>
<comment type="function">
    <text evidence="11">Catalyzes the ATP-dependent phosphorylation of fructose-l-phosphate to fructose-l,6-bisphosphate.</text>
</comment>
<dbReference type="RefSeq" id="WP_005952357.1">
    <property type="nucleotide sequence ID" value="NZ_CP028103.1"/>
</dbReference>
<evidence type="ECO:0000256" key="2">
    <source>
        <dbReference type="ARBA" id="ARBA00012131"/>
    </source>
</evidence>
<accession>A0ABM6U3A1</accession>
<evidence type="ECO:0000256" key="7">
    <source>
        <dbReference type="ARBA" id="ARBA00022840"/>
    </source>
</evidence>
<evidence type="ECO:0000256" key="3">
    <source>
        <dbReference type="ARBA" id="ARBA00013596"/>
    </source>
</evidence>
<feature type="domain" description="Carbohydrate kinase PfkB" evidence="12">
    <location>
        <begin position="13"/>
        <end position="284"/>
    </location>
</feature>
<protein>
    <recommendedName>
        <fullName evidence="3 11">1-phosphofructokinase</fullName>
        <shortName evidence="11">Fru1PK</shortName>
        <ecNumber evidence="2 11">2.7.1.56</ecNumber>
    </recommendedName>
    <alternativeName>
        <fullName evidence="8 11">Fructose 1-phosphate kinase</fullName>
    </alternativeName>
</protein>
<evidence type="ECO:0000256" key="11">
    <source>
        <dbReference type="RuleBase" id="RU369061"/>
    </source>
</evidence>
<sequence length="311" mass="33653">MNKILTVTLNPAIDVRYNVEKLDTGNINRTISIEKNAGGKGINVSRIIKKLGGDVLATGIVGGHTGKLFLSKLDKDGIKNNFIKTDFETRTCIAVIDKSTGKITELLESAEGKEKDFENFLKKYISILESGVKLVCGSGSILNGIQKDSYNILINEASKRGIKFILDTSGDTLIKGIEAKPFLIKPNQDELEDMFNKKFSTVNEIIEAARKIVKKGVKNVMVTLGGNGAVLVTENEVYRAFLPKVEIKNTVGSGDSVIGGFAHGISEGKSLRESFKLGIACGTTNAMLETTGSIDLKILNNILKNIEISNV</sequence>
<evidence type="ECO:0000256" key="4">
    <source>
        <dbReference type="ARBA" id="ARBA00022679"/>
    </source>
</evidence>
<dbReference type="GeneID" id="77467531"/>
<dbReference type="InterPro" id="IPR011611">
    <property type="entry name" value="PfkB_dom"/>
</dbReference>
<dbReference type="PROSITE" id="PS00583">
    <property type="entry name" value="PFKB_KINASES_1"/>
    <property type="match status" value="1"/>
</dbReference>
<dbReference type="PIRSF" id="PIRSF000535">
    <property type="entry name" value="1PFK/6PFK/LacC"/>
    <property type="match status" value="1"/>
</dbReference>
<keyword evidence="4 10" id="KW-0808">Transferase</keyword>
<keyword evidence="5 11" id="KW-0547">Nucleotide-binding</keyword>
<dbReference type="InterPro" id="IPR017583">
    <property type="entry name" value="Tagatose/fructose_Pkinase"/>
</dbReference>
<keyword evidence="14" id="KW-1185">Reference proteome</keyword>
<keyword evidence="6 11" id="KW-0418">Kinase</keyword>
<dbReference type="Gene3D" id="3.40.1190.20">
    <property type="match status" value="1"/>
</dbReference>
<gene>
    <name evidence="13" type="primary">pfkB</name>
    <name evidence="13" type="ORF">C4N18_05955</name>
</gene>
<dbReference type="PANTHER" id="PTHR46566:SF2">
    <property type="entry name" value="ATP-DEPENDENT 6-PHOSPHOFRUCTOKINASE ISOZYME 2"/>
    <property type="match status" value="1"/>
</dbReference>
<dbReference type="PANTHER" id="PTHR46566">
    <property type="entry name" value="1-PHOSPHOFRUCTOKINASE-RELATED"/>
    <property type="match status" value="1"/>
</dbReference>
<comment type="catalytic activity">
    <reaction evidence="9 11">
        <text>beta-D-fructose 1-phosphate + ATP = beta-D-fructose 1,6-bisphosphate + ADP + H(+)</text>
        <dbReference type="Rhea" id="RHEA:14213"/>
        <dbReference type="ChEBI" id="CHEBI:15378"/>
        <dbReference type="ChEBI" id="CHEBI:30616"/>
        <dbReference type="ChEBI" id="CHEBI:32966"/>
        <dbReference type="ChEBI" id="CHEBI:138881"/>
        <dbReference type="ChEBI" id="CHEBI:456216"/>
        <dbReference type="EC" id="2.7.1.56"/>
    </reaction>
</comment>
<dbReference type="NCBIfam" id="TIGR03168">
    <property type="entry name" value="1-PFK"/>
    <property type="match status" value="1"/>
</dbReference>
<dbReference type="InterPro" id="IPR029056">
    <property type="entry name" value="Ribokinase-like"/>
</dbReference>
<reference evidence="14" key="1">
    <citation type="journal article" date="2018" name="MSphere">
        <title>Fusobacterium Genomics Using MinION and Illumina Sequencing Enables Genome Completion and Correction.</title>
        <authorList>
            <person name="Todd S.M."/>
            <person name="Settlage R.E."/>
            <person name="Lahmers K.K."/>
            <person name="Slade D.J."/>
        </authorList>
    </citation>
    <scope>NUCLEOTIDE SEQUENCE [LARGE SCALE GENOMIC DNA]</scope>
    <source>
        <strain evidence="14">ATCC 27725</strain>
    </source>
</reference>
<evidence type="ECO:0000256" key="10">
    <source>
        <dbReference type="PIRNR" id="PIRNR000535"/>
    </source>
</evidence>
<dbReference type="InterPro" id="IPR022463">
    <property type="entry name" value="1-PFruKinase"/>
</dbReference>
<dbReference type="CDD" id="cd01164">
    <property type="entry name" value="FruK_PfkB_like"/>
    <property type="match status" value="1"/>
</dbReference>